<dbReference type="KEGG" id="oti:135391754"/>
<dbReference type="RefSeq" id="XP_064478251.1">
    <property type="nucleotide sequence ID" value="XM_064622181.1"/>
</dbReference>
<feature type="transmembrane region" description="Helical" evidence="7">
    <location>
        <begin position="442"/>
        <end position="463"/>
    </location>
</feature>
<keyword evidence="4 7" id="KW-0812">Transmembrane</keyword>
<comment type="similarity">
    <text evidence="2">Belongs to the SLC29A/ENT transporter (TC 2.A.57) family.</text>
</comment>
<feature type="transmembrane region" description="Helical" evidence="7">
    <location>
        <begin position="475"/>
        <end position="495"/>
    </location>
</feature>
<evidence type="ECO:0000256" key="6">
    <source>
        <dbReference type="ARBA" id="ARBA00023136"/>
    </source>
</evidence>
<dbReference type="PANTHER" id="PTHR10332:SF10">
    <property type="entry name" value="EQUILIBRATIVE NUCLEOSIDE TRANSPORTER 4"/>
    <property type="match status" value="1"/>
</dbReference>
<dbReference type="EMBL" id="GGLE01005482">
    <property type="protein sequence ID" value="MBY09608.1"/>
    <property type="molecule type" value="Transcribed_RNA"/>
</dbReference>
<dbReference type="GeneID" id="135391754"/>
<evidence type="ECO:0000313" key="8">
    <source>
        <dbReference type="EMBL" id="MBY09608.1"/>
    </source>
</evidence>
<feature type="transmembrane region" description="Helical" evidence="7">
    <location>
        <begin position="109"/>
        <end position="131"/>
    </location>
</feature>
<evidence type="ECO:0000256" key="3">
    <source>
        <dbReference type="ARBA" id="ARBA00022448"/>
    </source>
</evidence>
<feature type="transmembrane region" description="Helical" evidence="7">
    <location>
        <begin position="40"/>
        <end position="63"/>
    </location>
</feature>
<dbReference type="GO" id="GO:0005337">
    <property type="term" value="F:nucleoside transmembrane transporter activity"/>
    <property type="evidence" value="ECO:0007669"/>
    <property type="project" value="InterPro"/>
</dbReference>
<keyword evidence="6 7" id="KW-0472">Membrane</keyword>
<feature type="transmembrane region" description="Helical" evidence="7">
    <location>
        <begin position="137"/>
        <end position="160"/>
    </location>
</feature>
<feature type="transmembrane region" description="Helical" evidence="7">
    <location>
        <begin position="172"/>
        <end position="190"/>
    </location>
</feature>
<feature type="transmembrane region" description="Helical" evidence="7">
    <location>
        <begin position="202"/>
        <end position="223"/>
    </location>
</feature>
<dbReference type="RefSeq" id="XP_064478253.1">
    <property type="nucleotide sequence ID" value="XM_064622183.1"/>
</dbReference>
<accession>A0A2R5LJK6</accession>
<evidence type="ECO:0000256" key="2">
    <source>
        <dbReference type="ARBA" id="ARBA00007965"/>
    </source>
</evidence>
<keyword evidence="3" id="KW-0813">Transport</keyword>
<dbReference type="RefSeq" id="XP_064478254.1">
    <property type="nucleotide sequence ID" value="XM_064622184.1"/>
</dbReference>
<evidence type="ECO:0000256" key="4">
    <source>
        <dbReference type="ARBA" id="ARBA00022692"/>
    </source>
</evidence>
<dbReference type="InterPro" id="IPR002259">
    <property type="entry name" value="Eqnu_transpt"/>
</dbReference>
<dbReference type="GO" id="GO:0008504">
    <property type="term" value="F:monoamine transmembrane transporter activity"/>
    <property type="evidence" value="ECO:0007669"/>
    <property type="project" value="TreeGrafter"/>
</dbReference>
<dbReference type="CTD" id="39461"/>
<dbReference type="InterPro" id="IPR036259">
    <property type="entry name" value="MFS_trans_sf"/>
</dbReference>
<dbReference type="SUPFAM" id="SSF103473">
    <property type="entry name" value="MFS general substrate transporter"/>
    <property type="match status" value="1"/>
</dbReference>
<dbReference type="RefSeq" id="XP_064478252.1">
    <property type="nucleotide sequence ID" value="XM_064622182.1"/>
</dbReference>
<organism evidence="8">
    <name type="scientific">Ornithodoros turicata</name>
    <dbReference type="NCBI Taxonomy" id="34597"/>
    <lineage>
        <taxon>Eukaryota</taxon>
        <taxon>Metazoa</taxon>
        <taxon>Ecdysozoa</taxon>
        <taxon>Arthropoda</taxon>
        <taxon>Chelicerata</taxon>
        <taxon>Arachnida</taxon>
        <taxon>Acari</taxon>
        <taxon>Parasitiformes</taxon>
        <taxon>Ixodida</taxon>
        <taxon>Ixodoidea</taxon>
        <taxon>Argasidae</taxon>
        <taxon>Ornithodorinae</taxon>
        <taxon>Ornithodoros</taxon>
    </lineage>
</organism>
<evidence type="ECO:0000256" key="7">
    <source>
        <dbReference type="SAM" id="Phobius"/>
    </source>
</evidence>
<evidence type="ECO:0000256" key="1">
    <source>
        <dbReference type="ARBA" id="ARBA00004141"/>
    </source>
</evidence>
<dbReference type="GO" id="GO:0005886">
    <property type="term" value="C:plasma membrane"/>
    <property type="evidence" value="ECO:0007669"/>
    <property type="project" value="TreeGrafter"/>
</dbReference>
<sequence>MDENLSRGYIQLGHNTWVDRVTRRGISAHHAKPPLDRCNCVYLALVLAGVGFLLPYNSFIIAVDYFQAKYPSTTIVFDMSLVYILVAFGAVVINNLLVETLPLHVRLSFGYLSSFATLLFVALFEVLWDAFEHDVGYTVNLVAVAVVAFGCTVQQSSFYGYTSMLPSRYTQAVMTGESAAGLLVSINRLLTKALLSDEQINTLLFFGISVVVVLLCFIIQSVVQRTRFVRFYLSLCSGNEPENDDLHKRIILEPAEDVGLVDMLDPTESKTGKYGVLSLRSPPGSPSSAGGHLVANVDSAFESSDVLAEEDSLWRHSDASSLPRTGSDDLGHLGSESHFRVQDVVVRMRGGRSYNKHVQWWSGIKRGVLARAQVARSVWPYMLSIALAYFVTLCLFPGIESEIVSCRLGSWMPVLLMALFNLSDFLGKIVASVRYDWSRSQLVWLSFARIVLVPLMALCAVPGPHSSVMGDAWAMVLSVVLGITNGVFGSLPMIVAPSRVPDEQKELTGNIMTLSYSVGLTTGSGVAYLIEYLIGAANAPSPCDVIAASTTPATSLANFTELTAALTSPAASFPSGTTISSTNWTTLFLLSTASAVTPRNLSRM</sequence>
<comment type="subcellular location">
    <subcellularLocation>
        <location evidence="1">Membrane</location>
        <topology evidence="1">Multi-pass membrane protein</topology>
    </subcellularLocation>
</comment>
<feature type="transmembrane region" description="Helical" evidence="7">
    <location>
        <begin position="75"/>
        <end position="97"/>
    </location>
</feature>
<keyword evidence="5 7" id="KW-1133">Transmembrane helix</keyword>
<protein>
    <submittedName>
        <fullName evidence="8">Putative equilibrative nucleoside transporter 4-like protein</fullName>
    </submittedName>
</protein>
<dbReference type="PANTHER" id="PTHR10332">
    <property type="entry name" value="EQUILIBRATIVE NUCLEOSIDE TRANSPORTER"/>
    <property type="match status" value="1"/>
</dbReference>
<dbReference type="Pfam" id="PF01733">
    <property type="entry name" value="Nucleoside_tran"/>
    <property type="match status" value="2"/>
</dbReference>
<evidence type="ECO:0000256" key="5">
    <source>
        <dbReference type="ARBA" id="ARBA00022989"/>
    </source>
</evidence>
<feature type="transmembrane region" description="Helical" evidence="7">
    <location>
        <begin position="378"/>
        <end position="399"/>
    </location>
</feature>
<feature type="transmembrane region" description="Helical" evidence="7">
    <location>
        <begin position="411"/>
        <end position="430"/>
    </location>
</feature>
<reference evidence="8" key="1">
    <citation type="submission" date="2018-03" db="EMBL/GenBank/DDBJ databases">
        <title>The relapsing fever spirochete Borrelia turicatae persists in the highly oxidative environment of its soft-bodied tick vector.</title>
        <authorList>
            <person name="Bourret T.J."/>
            <person name="Boyle W.K."/>
            <person name="Valenzuela J.G."/>
            <person name="Oliveira F."/>
            <person name="Lopez J.E."/>
        </authorList>
    </citation>
    <scope>NUCLEOTIDE SEQUENCE</scope>
    <source>
        <strain evidence="8">Kansas strain/isolate</strain>
        <tissue evidence="8">Salivary glands</tissue>
    </source>
</reference>
<proteinExistence type="inferred from homology"/>
<dbReference type="AlphaFoldDB" id="A0A2R5LJK6"/>
<name>A0A2R5LJK6_9ACAR</name>